<gene>
    <name evidence="1" type="ORF">GHC57_15420</name>
</gene>
<dbReference type="EMBL" id="WIVE01000060">
    <property type="protein sequence ID" value="MQX37910.1"/>
    <property type="molecule type" value="Genomic_DNA"/>
</dbReference>
<accession>A0A7X1ZG89</accession>
<organism evidence="1 2">
    <name type="scientific">Roseospira navarrensis</name>
    <dbReference type="NCBI Taxonomy" id="140058"/>
    <lineage>
        <taxon>Bacteria</taxon>
        <taxon>Pseudomonadati</taxon>
        <taxon>Pseudomonadota</taxon>
        <taxon>Alphaproteobacteria</taxon>
        <taxon>Rhodospirillales</taxon>
        <taxon>Rhodospirillaceae</taxon>
        <taxon>Roseospira</taxon>
    </lineage>
</organism>
<dbReference type="RefSeq" id="WP_153345859.1">
    <property type="nucleotide sequence ID" value="NZ_WIVE01000060.1"/>
</dbReference>
<dbReference type="OrthoDB" id="7364371at2"/>
<evidence type="ECO:0000313" key="2">
    <source>
        <dbReference type="Proteomes" id="UP000434582"/>
    </source>
</evidence>
<comment type="caution">
    <text evidence="1">The sequence shown here is derived from an EMBL/GenBank/DDBJ whole genome shotgun (WGS) entry which is preliminary data.</text>
</comment>
<protein>
    <submittedName>
        <fullName evidence="1">Uncharacterized protein</fullName>
    </submittedName>
</protein>
<keyword evidence="2" id="KW-1185">Reference proteome</keyword>
<proteinExistence type="predicted"/>
<reference evidence="1 2" key="1">
    <citation type="submission" date="2019-10" db="EMBL/GenBank/DDBJ databases">
        <title>Draft whole-genome sequence of the purple nonsulfur photosynthetic bacterium Roseospira navarrensis DSM 15114.</title>
        <authorList>
            <person name="Kyndt J.A."/>
            <person name="Meyer T.E."/>
        </authorList>
    </citation>
    <scope>NUCLEOTIDE SEQUENCE [LARGE SCALE GENOMIC DNA]</scope>
    <source>
        <strain evidence="1 2">DSM 15114</strain>
    </source>
</reference>
<dbReference type="AlphaFoldDB" id="A0A7X1ZG89"/>
<dbReference type="Proteomes" id="UP000434582">
    <property type="component" value="Unassembled WGS sequence"/>
</dbReference>
<name>A0A7X1ZG89_9PROT</name>
<evidence type="ECO:0000313" key="1">
    <source>
        <dbReference type="EMBL" id="MQX37910.1"/>
    </source>
</evidence>
<sequence>MTDTREMFAEISTLLGNLSKALEMEPEDVGRLLEEGALSLSFGEDEAGEKFVVATHGEGDARRVARIYRDRIYHLGAAPSAGSGDPASGA</sequence>